<organism evidence="1 2">
    <name type="scientific">Novosphingobium humi</name>
    <dbReference type="NCBI Taxonomy" id="2282397"/>
    <lineage>
        <taxon>Bacteria</taxon>
        <taxon>Pseudomonadati</taxon>
        <taxon>Pseudomonadota</taxon>
        <taxon>Alphaproteobacteria</taxon>
        <taxon>Sphingomonadales</taxon>
        <taxon>Sphingomonadaceae</taxon>
        <taxon>Novosphingobium</taxon>
    </lineage>
</organism>
<dbReference type="InterPro" id="IPR012334">
    <property type="entry name" value="Pectin_lyas_fold"/>
</dbReference>
<reference evidence="1 2" key="1">
    <citation type="submission" date="2023-02" db="EMBL/GenBank/DDBJ databases">
        <title>Genome sequence of Novosphingobium humi KACC 19094.</title>
        <authorList>
            <person name="Kim S."/>
            <person name="Heo J."/>
            <person name="Kwon S.-W."/>
        </authorList>
    </citation>
    <scope>NUCLEOTIDE SEQUENCE [LARGE SCALE GENOMIC DNA]</scope>
    <source>
        <strain evidence="1 2">KACC 19094</strain>
    </source>
</reference>
<dbReference type="Proteomes" id="UP001218231">
    <property type="component" value="Chromosome"/>
</dbReference>
<evidence type="ECO:0008006" key="3">
    <source>
        <dbReference type="Google" id="ProtNLM"/>
    </source>
</evidence>
<dbReference type="InterPro" id="IPR011050">
    <property type="entry name" value="Pectin_lyase_fold/virulence"/>
</dbReference>
<dbReference type="EMBL" id="CP117417">
    <property type="protein sequence ID" value="WCT78868.1"/>
    <property type="molecule type" value="Genomic_DNA"/>
</dbReference>
<dbReference type="Gene3D" id="2.160.20.10">
    <property type="entry name" value="Single-stranded right-handed beta-helix, Pectin lyase-like"/>
    <property type="match status" value="1"/>
</dbReference>
<dbReference type="RefSeq" id="WP_273619168.1">
    <property type="nucleotide sequence ID" value="NZ_CP117417.1"/>
</dbReference>
<dbReference type="SUPFAM" id="SSF51126">
    <property type="entry name" value="Pectin lyase-like"/>
    <property type="match status" value="1"/>
</dbReference>
<gene>
    <name evidence="1" type="ORF">PQ457_07900</name>
</gene>
<accession>A0ABY7U046</accession>
<sequence>MTGLPETTTPAQAAAAMMDYITYLNASRAEWSAAMRGSATGGPNGDGYFPLTMFDGSTILVPSVAKLMAVIAAMPDLNSQIEDLPAGGAGDLGADFELVGRKGAGQPPKRFAPALFAQGRTRDLATVSALLGDELLPCLTSAGGGQDRRFALSTLGNFLSGGVINPKLPPYNCKGDCCEISDAVSTAGSAVITSASGLFTPADVGKLVYLTNAGPSGSVLATTVQSYQNPHQVTLAAAASVSRSNGMLWGTDDSAGLAAALAASAPRGAVDFGGVVMLPPGWYLTGPQVYQSRAALVGAAQGRICALVRKPDGTTNPLLANKTYASPAAMRTDDFPIIDGIGLHGARYYQSGPASECFYWNAGIGSTVLTQIDPFIRFTNIEVWEASSTAFRLRGRGAGQVNNINLTGGWGEGFLYDSYDTTINGVQTQNFLNAGIHIGAGGANSTFTGLKASYNGTGSTTANASQERCCNMLVEGQGCTFDGALFQESCGSNLVIKGNNHSFMGMQFQDTGDTWPVGGNGSGGGLLPFRADIVLSGGACVDNLIIDAKGFGSVHAECYATHALYLVGYPTRNRGSIWTAPAARSYYSGGTAPNGSTIPGGTGVYAPGAIGNDSSGSRANNSPLTIDGVSI</sequence>
<keyword evidence="2" id="KW-1185">Reference proteome</keyword>
<proteinExistence type="predicted"/>
<protein>
    <recommendedName>
        <fullName evidence="3">Pectate lyase superfamily protein</fullName>
    </recommendedName>
</protein>
<evidence type="ECO:0000313" key="2">
    <source>
        <dbReference type="Proteomes" id="UP001218231"/>
    </source>
</evidence>
<evidence type="ECO:0000313" key="1">
    <source>
        <dbReference type="EMBL" id="WCT78868.1"/>
    </source>
</evidence>
<name>A0ABY7U046_9SPHN</name>